<dbReference type="EMBL" id="LN854557">
    <property type="protein sequence ID" value="CRL44442.1"/>
    <property type="molecule type" value="Genomic_DNA"/>
</dbReference>
<dbReference type="CDD" id="cd00371">
    <property type="entry name" value="HMA"/>
    <property type="match status" value="1"/>
</dbReference>
<proteinExistence type="predicted"/>
<protein>
    <submittedName>
        <fullName evidence="1">Uncharacterized protein</fullName>
    </submittedName>
</protein>
<dbReference type="AlphaFoldDB" id="A0A193QGZ3"/>
<evidence type="ECO:0000313" key="2">
    <source>
        <dbReference type="Proteomes" id="UP000245838"/>
    </source>
</evidence>
<sequence>MSTTTELALQDLTFNHCINRVKRALEAVPGVRRGDAGSRPRHR</sequence>
<organism evidence="1 2">
    <name type="scientific">Sodalis glossinidius (strain morsitans)</name>
    <dbReference type="NCBI Taxonomy" id="343509"/>
    <lineage>
        <taxon>Bacteria</taxon>
        <taxon>Pseudomonadati</taxon>
        <taxon>Pseudomonadota</taxon>
        <taxon>Gammaproteobacteria</taxon>
        <taxon>Enterobacterales</taxon>
        <taxon>Bruguierivoracaceae</taxon>
        <taxon>Sodalis</taxon>
    </lineage>
</organism>
<evidence type="ECO:0000313" key="1">
    <source>
        <dbReference type="EMBL" id="CRL44442.1"/>
    </source>
</evidence>
<accession>A0A193QGZ3</accession>
<gene>
    <name evidence="1" type="ORF">SGGMMB4_01564</name>
</gene>
<dbReference type="InterPro" id="IPR036163">
    <property type="entry name" value="HMA_dom_sf"/>
</dbReference>
<dbReference type="InterPro" id="IPR006121">
    <property type="entry name" value="HMA_dom"/>
</dbReference>
<dbReference type="GO" id="GO:0046872">
    <property type="term" value="F:metal ion binding"/>
    <property type="evidence" value="ECO:0007669"/>
    <property type="project" value="InterPro"/>
</dbReference>
<dbReference type="SUPFAM" id="SSF55008">
    <property type="entry name" value="HMA, heavy metal-associated domain"/>
    <property type="match status" value="1"/>
</dbReference>
<name>A0A193QGZ3_SODGM</name>
<reference evidence="1 2" key="1">
    <citation type="submission" date="2015-05" db="EMBL/GenBank/DDBJ databases">
        <authorList>
            <person name="Goodhead I."/>
        </authorList>
    </citation>
    <scope>NUCLEOTIDE SEQUENCE [LARGE SCALE GENOMIC DNA]</scope>
    <source>
        <strain evidence="2">morsitans</strain>
    </source>
</reference>
<dbReference type="Proteomes" id="UP000245838">
    <property type="component" value="Chromosome sggmmb4_Chromosome"/>
</dbReference>